<protein>
    <submittedName>
        <fullName evidence="3">Divergent polysaccharide deacetylase family protein</fullName>
    </submittedName>
</protein>
<feature type="transmembrane region" description="Helical" evidence="2">
    <location>
        <begin position="21"/>
        <end position="45"/>
    </location>
</feature>
<reference evidence="3 4" key="1">
    <citation type="submission" date="2024-08" db="EMBL/GenBank/DDBJ databases">
        <title>Whole-genome sequencing of halo(alkali)philic microorganisms from hypersaline lakes.</title>
        <authorList>
            <person name="Sorokin D.Y."/>
            <person name="Merkel A.Y."/>
            <person name="Messina E."/>
            <person name="Yakimov M."/>
        </authorList>
    </citation>
    <scope>NUCLEOTIDE SEQUENCE [LARGE SCALE GENOMIC DNA]</scope>
    <source>
        <strain evidence="3 4">Cl-TMA</strain>
    </source>
</reference>
<dbReference type="InterPro" id="IPR011330">
    <property type="entry name" value="Glyco_hydro/deAcase_b/a-brl"/>
</dbReference>
<comment type="caution">
    <text evidence="3">The sequence shown here is derived from an EMBL/GenBank/DDBJ whole genome shotgun (WGS) entry which is preliminary data.</text>
</comment>
<evidence type="ECO:0000256" key="1">
    <source>
        <dbReference type="SAM" id="MobiDB-lite"/>
    </source>
</evidence>
<dbReference type="InterPro" id="IPR006837">
    <property type="entry name" value="Divergent_DAC"/>
</dbReference>
<proteinExistence type="predicted"/>
<keyword evidence="4" id="KW-1185">Reference proteome</keyword>
<dbReference type="Gene3D" id="3.20.20.370">
    <property type="entry name" value="Glycoside hydrolase/deacetylase"/>
    <property type="match status" value="1"/>
</dbReference>
<keyword evidence="2" id="KW-1133">Transmembrane helix</keyword>
<feature type="region of interest" description="Disordered" evidence="1">
    <location>
        <begin position="47"/>
        <end position="88"/>
    </location>
</feature>
<dbReference type="Proteomes" id="UP001575181">
    <property type="component" value="Unassembled WGS sequence"/>
</dbReference>
<gene>
    <name evidence="3" type="ORF">ACERLL_02865</name>
</gene>
<sequence>MAKKGAAKRKKPTPAQRRRRYLAAGFLGIGLLVGLVAGTVVWLLGPGSGGAPAERTVRKSPRMETDPPPPRQESRKREDGKPEEGLMERGPRAAIIIDDLGNSWPQGKAVSRLPFPVAVAVLPGTPYADRTARRAHARGKEVLVHMPMEPEDGSIPLGPTFLRQGMDRPTLLRTMRANLQGIPYAVGINNHMGSALTADSRPMGWVMEALGRSGLFFIDSRTTADTHALEQAHAAGVPSAGRDIFLDHRPTEEFVRRQFQRLMEEARAQGTAIAIGHPHPATLKVLRELLPATSAMGVEIVPVREVVAVRARQEPNDGTLAARRARQTQGERP</sequence>
<feature type="compositionally biased region" description="Basic and acidic residues" evidence="1">
    <location>
        <begin position="55"/>
        <end position="65"/>
    </location>
</feature>
<accession>A0ABV4TR27</accession>
<keyword evidence="2" id="KW-0472">Membrane</keyword>
<dbReference type="PANTHER" id="PTHR30105:SF2">
    <property type="entry name" value="DIVERGENT POLYSACCHARIDE DEACETYLASE SUPERFAMILY"/>
    <property type="match status" value="1"/>
</dbReference>
<dbReference type="RefSeq" id="WP_373654553.1">
    <property type="nucleotide sequence ID" value="NZ_JBGUAW010000002.1"/>
</dbReference>
<dbReference type="CDD" id="cd10936">
    <property type="entry name" value="CE4_DAC2"/>
    <property type="match status" value="1"/>
</dbReference>
<dbReference type="SUPFAM" id="SSF88713">
    <property type="entry name" value="Glycoside hydrolase/deacetylase"/>
    <property type="match status" value="1"/>
</dbReference>
<evidence type="ECO:0000313" key="4">
    <source>
        <dbReference type="Proteomes" id="UP001575181"/>
    </source>
</evidence>
<feature type="compositionally biased region" description="Basic and acidic residues" evidence="1">
    <location>
        <begin position="72"/>
        <end position="88"/>
    </location>
</feature>
<keyword evidence="2" id="KW-0812">Transmembrane</keyword>
<name>A0ABV4TR27_9GAMM</name>
<evidence type="ECO:0000256" key="2">
    <source>
        <dbReference type="SAM" id="Phobius"/>
    </source>
</evidence>
<dbReference type="PANTHER" id="PTHR30105">
    <property type="entry name" value="UNCHARACTERIZED YIBQ-RELATED"/>
    <property type="match status" value="1"/>
</dbReference>
<dbReference type="Pfam" id="PF04748">
    <property type="entry name" value="Polysacc_deac_2"/>
    <property type="match status" value="1"/>
</dbReference>
<dbReference type="EMBL" id="JBGUAW010000002">
    <property type="protein sequence ID" value="MFA9459766.1"/>
    <property type="molecule type" value="Genomic_DNA"/>
</dbReference>
<evidence type="ECO:0000313" key="3">
    <source>
        <dbReference type="EMBL" id="MFA9459766.1"/>
    </source>
</evidence>
<organism evidence="3 4">
    <name type="scientific">Thiohalorhabdus methylotrophus</name>
    <dbReference type="NCBI Taxonomy" id="3242694"/>
    <lineage>
        <taxon>Bacteria</taxon>
        <taxon>Pseudomonadati</taxon>
        <taxon>Pseudomonadota</taxon>
        <taxon>Gammaproteobacteria</taxon>
        <taxon>Thiohalorhabdales</taxon>
        <taxon>Thiohalorhabdaceae</taxon>
        <taxon>Thiohalorhabdus</taxon>
    </lineage>
</organism>